<dbReference type="InterPro" id="IPR054476">
    <property type="entry name" value="Ltn1_N"/>
</dbReference>
<name>A0A178FDP7_TRIVO</name>
<keyword evidence="2" id="KW-0808">Transferase</keyword>
<dbReference type="Gene3D" id="3.40.50.150">
    <property type="entry name" value="Vaccinia Virus protein VP39"/>
    <property type="match status" value="1"/>
</dbReference>
<dbReference type="Pfam" id="PF22958">
    <property type="entry name" value="Ltn1_1st"/>
    <property type="match status" value="1"/>
</dbReference>
<proteinExistence type="predicted"/>
<comment type="caution">
    <text evidence="8">The sequence shown here is derived from an EMBL/GenBank/DDBJ whole genome shotgun (WGS) entry which is preliminary data.</text>
</comment>
<dbReference type="InterPro" id="IPR029063">
    <property type="entry name" value="SAM-dependent_MTases_sf"/>
</dbReference>
<feature type="region of interest" description="Disordered" evidence="3">
    <location>
        <begin position="1609"/>
        <end position="1671"/>
    </location>
</feature>
<feature type="domain" description="E3 ubiquitin-protein ligase listerin tetratricopeptide repeats region" evidence="7">
    <location>
        <begin position="666"/>
        <end position="778"/>
    </location>
</feature>
<reference evidence="8 9" key="1">
    <citation type="submission" date="2016-05" db="EMBL/GenBank/DDBJ databases">
        <title>Genome sequencing of Trichophyton violaceum CMCC(F)T3l isolated from hair.</title>
        <authorList>
            <person name="Zhan P."/>
            <person name="Tao Y."/>
            <person name="Liu W."/>
        </authorList>
    </citation>
    <scope>NUCLEOTIDE SEQUENCE [LARGE SCALE GENOMIC DNA]</scope>
    <source>
        <strain evidence="9">CMCC(F)T3l</strain>
    </source>
</reference>
<dbReference type="GO" id="GO:0032259">
    <property type="term" value="P:methylation"/>
    <property type="evidence" value="ECO:0007669"/>
    <property type="project" value="UniProtKB-KW"/>
</dbReference>
<dbReference type="Pfam" id="PF23009">
    <property type="entry name" value="UBC_like"/>
    <property type="match status" value="1"/>
</dbReference>
<dbReference type="EMBL" id="LHPN01000008">
    <property type="protein sequence ID" value="OAL70561.1"/>
    <property type="molecule type" value="Genomic_DNA"/>
</dbReference>
<evidence type="ECO:0000313" key="8">
    <source>
        <dbReference type="EMBL" id="OAL70561.1"/>
    </source>
</evidence>
<dbReference type="GO" id="GO:0043023">
    <property type="term" value="F:ribosomal large subunit binding"/>
    <property type="evidence" value="ECO:0007669"/>
    <property type="project" value="TreeGrafter"/>
</dbReference>
<evidence type="ECO:0000259" key="7">
    <source>
        <dbReference type="Pfam" id="PF23280"/>
    </source>
</evidence>
<evidence type="ECO:0000256" key="2">
    <source>
        <dbReference type="ARBA" id="ARBA00022679"/>
    </source>
</evidence>
<feature type="domain" description="E3 ubiquitin-protein ligase listerin N-terminal" evidence="4">
    <location>
        <begin position="57"/>
        <end position="370"/>
    </location>
</feature>
<feature type="region of interest" description="Disordered" evidence="3">
    <location>
        <begin position="1985"/>
        <end position="2008"/>
    </location>
</feature>
<dbReference type="GO" id="GO:1990112">
    <property type="term" value="C:RQC complex"/>
    <property type="evidence" value="ECO:0007669"/>
    <property type="project" value="InterPro"/>
</dbReference>
<sequence>MSGKKFKSHASSSRAAAGGFGGGSHSPFGGFSTAGPAQETPTSSLSYVYEPPDLSQISNPQIVVTFKNLLKKDSTTKARALEDLQSHVSNVVSSNSSLDDGLLEAWSKVYPPTSIDSSRRVRQLAHSLQGDIVSTAGKRIARYISGTIGTWLAGLYENDKLVKKSAQDSLAKSFPTEEKQQGIWTVYQTSILEFIADATLQQTPLTLSDERTVRPDDANAKHARVVATALLEFNRLLATAPTEKLSKDTDSVENILQSRDLWKFSYHEDAFVRRSLYELLQTCLFKNIDCVNWKIISTCVLSKSLGISQTGSSSTFSALLLTLTKKSPQLWTTYYSAKSPAKKQLMRYIKAGSEGAGPSYWSELQLILQSLPMEVLEIDKGDEAAMHSIISIVEAIHCSLKKREEARTNLLAAWATYIKVSIWMSGKIPVGEKRLNFLEDHLFPILVQFIAADQAQAIWTIDDPNASKVCVELFIALSQMLEHDTTSGLCIKLATILKDNILISEPEQSQTYRASQDAVCSKGSRFFTLFSGIVTKAPESSQHDFVVESIKSSSFSLIETSLQTLQSRNGKPYGAAAVVDEALTKIPSLIGEMEALDPFLSNTLPQLIFSPSADHLVSILFACRSRKGFNDALGKVINTYHNTLISSSQLPSMGNLFSSVTAFDEENNPDFKLLILGVLQQGVRGDHQSWLDIAAVLQNKKLGPEISNTILDSLVGRLSNEGSVMEVLRGLLLLSTESAAPIQSYVSSSNGSKLISKLLYLTESSNDEVALLAASLKEQITSIGGDNNSLKPTLEVLERNFKTVDDESLSVESLVAIVQEVLDQSSTDDSPMLLLSLLPRESSWKAALDPYFEVPPKRSCSIMSPLGGAVHIIDASRNLGILRALPRDRDGFPLAFRLAYYVTKLLTAVGIDALPLPPLENVFTYLPLIIQLVDEELSIDESTAIIYPLTSDTRTIAIEIVSEARILMNGWIQKSCTADAAFKAGARSFVFFWERSVYNFEGINPRAYRFAECFARILTERDAIRPTPSADGKLKAAMETPGLSNPFILIATIVGYRDSIIETQTVVKLCNQLVADMTGLKHTDNIGDLRKLVILNSLMYGGKNPAKNIPTQRLVFLVKHLITCLRSGEFGVGIISEILKVLSAVLPLMKEIYGSHWPDLFDVLKTLWQKGGLSSEYLPVLHSSLRLFSCLRKLATEDSNEDLEDAWKEARKSHTETMVNMLKQFGPSFHPDQPWDITTDLLSRELSVINADAISDISELFPSLSIESKGVQRATYGIIHRVIPKIQETLSFDVALSKTAVHLPGQLLDLLSEVPPIAPFRGTDIEENFWLGARSYLLGWKVVFDHFASSSIPVQESYSSDIKQKDCLSSLLDFTFDCLETPQGQLIDASKFEIRSFELDNAESSKREMQWLLVHTYYLALRYLPNTTRAWWVDCKKRLKTPVETWTQRYVSPFIIEDSLQSVSNWYSSQDWDNEDHALEVKVSSKAAEIIGSIEIDEESPPTSIAISLPPTYPLHQATVSGRSRVAVDEKKWKSWLLVIQGVILFSNGNLMDGLMAFRRNVQGALKGQGECPICCSIISANMQTPNKKCGTCKNTFHSDCFYRSNLRRRRQQQRQQRQQQTANGDIFSPMSAAHIPNLNTLRRGGGRGRGRGRAGYPGTAGRGEGNLGDKVVQQTDNDASVSRLSAVELGYLHDPFASILAPETAEIRRYPIINRGTYVRTTSIDVLVSRFLWADKRKKQIISLGAGSDTRVFRLLSGNPELDLTYHELDFAENTTSKIAKILSSPPLLDALGITDREEATTSSNGDAFHSKHYHIHPIDLRTLTASSNGPDRPRLQDIDSSAPTLLISECCLVYLPPADAVKVVSHFTDNMFSPTTPLALVIYEPIRPDDPFGRTMVNNLAARGIQLQTLHRYASLQAQRERLQSHGFSGGQGVADIDFIWEKWIGKDEKSRVAGLEMLDEVEEWQLLARHYCVAWGWRDGPPSPGDQETLPTGEAFRGWQEFPSQ</sequence>
<dbReference type="InterPro" id="IPR054477">
    <property type="entry name" value="LTN1_E3_ligase_6th"/>
</dbReference>
<dbReference type="Pfam" id="PF23280">
    <property type="entry name" value="TPR_26"/>
    <property type="match status" value="1"/>
</dbReference>
<dbReference type="Proteomes" id="UP000243519">
    <property type="component" value="Unassembled WGS sequence"/>
</dbReference>
<dbReference type="SUPFAM" id="SSF53335">
    <property type="entry name" value="S-adenosyl-L-methionine-dependent methyltransferases"/>
    <property type="match status" value="1"/>
</dbReference>
<evidence type="ECO:0000259" key="4">
    <source>
        <dbReference type="Pfam" id="PF22958"/>
    </source>
</evidence>
<dbReference type="OrthoDB" id="6108at2759"/>
<evidence type="ECO:0000256" key="3">
    <source>
        <dbReference type="SAM" id="MobiDB-lite"/>
    </source>
</evidence>
<dbReference type="InterPro" id="IPR054478">
    <property type="entry name" value="LTN1_UBC"/>
</dbReference>
<dbReference type="GO" id="GO:0005829">
    <property type="term" value="C:cytosol"/>
    <property type="evidence" value="ECO:0007669"/>
    <property type="project" value="TreeGrafter"/>
</dbReference>
<dbReference type="InterPro" id="IPR011989">
    <property type="entry name" value="ARM-like"/>
</dbReference>
<dbReference type="GO" id="GO:0061630">
    <property type="term" value="F:ubiquitin protein ligase activity"/>
    <property type="evidence" value="ECO:0007669"/>
    <property type="project" value="InterPro"/>
</dbReference>
<feature type="domain" description="E3 ubiquitin-protein ligase listerin ubiquitin conjugating" evidence="6">
    <location>
        <begin position="1479"/>
        <end position="1563"/>
    </location>
</feature>
<dbReference type="Gene3D" id="1.25.10.10">
    <property type="entry name" value="Leucine-rich Repeat Variant"/>
    <property type="match status" value="1"/>
</dbReference>
<dbReference type="InterPro" id="IPR016024">
    <property type="entry name" value="ARM-type_fold"/>
</dbReference>
<dbReference type="GO" id="GO:1990116">
    <property type="term" value="P:ribosome-associated ubiquitin-dependent protein catabolic process"/>
    <property type="evidence" value="ECO:0007669"/>
    <property type="project" value="InterPro"/>
</dbReference>
<keyword evidence="9" id="KW-1185">Reference proteome</keyword>
<organism evidence="8 9">
    <name type="scientific">Trichophyton violaceum</name>
    <dbReference type="NCBI Taxonomy" id="34388"/>
    <lineage>
        <taxon>Eukaryota</taxon>
        <taxon>Fungi</taxon>
        <taxon>Dikarya</taxon>
        <taxon>Ascomycota</taxon>
        <taxon>Pezizomycotina</taxon>
        <taxon>Eurotiomycetes</taxon>
        <taxon>Eurotiomycetidae</taxon>
        <taxon>Onygenales</taxon>
        <taxon>Arthrodermataceae</taxon>
        <taxon>Trichophyton</taxon>
    </lineage>
</organism>
<evidence type="ECO:0000259" key="6">
    <source>
        <dbReference type="Pfam" id="PF23009"/>
    </source>
</evidence>
<dbReference type="InterPro" id="IPR039795">
    <property type="entry name" value="LTN1/Rkr1"/>
</dbReference>
<dbReference type="Pfam" id="PF22999">
    <property type="entry name" value="LTN1_E3_ligase_6th"/>
    <property type="match status" value="1"/>
</dbReference>
<evidence type="ECO:0000259" key="5">
    <source>
        <dbReference type="Pfam" id="PF22999"/>
    </source>
</evidence>
<evidence type="ECO:0000256" key="1">
    <source>
        <dbReference type="ARBA" id="ARBA00022603"/>
    </source>
</evidence>
<accession>A0A178FDP7</accession>
<dbReference type="InterPro" id="IPR007213">
    <property type="entry name" value="Ppm1/Ppm2/Tcmp"/>
</dbReference>
<keyword evidence="1" id="KW-0489">Methyltransferase</keyword>
<dbReference type="Pfam" id="PF04072">
    <property type="entry name" value="LCM"/>
    <property type="match status" value="1"/>
</dbReference>
<feature type="compositionally biased region" description="Gly residues" evidence="3">
    <location>
        <begin position="1654"/>
        <end position="1667"/>
    </location>
</feature>
<protein>
    <submittedName>
        <fullName evidence="8">Uncharacterized protein</fullName>
    </submittedName>
</protein>
<dbReference type="GO" id="GO:0072344">
    <property type="term" value="P:rescue of stalled ribosome"/>
    <property type="evidence" value="ECO:0007669"/>
    <property type="project" value="TreeGrafter"/>
</dbReference>
<feature type="domain" description="E3 ubiquitin-protein ligase listerin HEAT repeat region" evidence="5">
    <location>
        <begin position="1252"/>
        <end position="1464"/>
    </location>
</feature>
<dbReference type="PANTHER" id="PTHR12389">
    <property type="entry name" value="ZINC FINGER PROTEIN 294"/>
    <property type="match status" value="1"/>
</dbReference>
<gene>
    <name evidence="8" type="ORF">A7D00_4889</name>
</gene>
<evidence type="ECO:0000313" key="9">
    <source>
        <dbReference type="Proteomes" id="UP000243519"/>
    </source>
</evidence>
<dbReference type="SUPFAM" id="SSF48371">
    <property type="entry name" value="ARM repeat"/>
    <property type="match status" value="1"/>
</dbReference>
<dbReference type="InterPro" id="IPR057030">
    <property type="entry name" value="TPR_Rkr-1"/>
</dbReference>
<feature type="region of interest" description="Disordered" evidence="3">
    <location>
        <begin position="1"/>
        <end position="46"/>
    </location>
</feature>
<dbReference type="GO" id="GO:0008168">
    <property type="term" value="F:methyltransferase activity"/>
    <property type="evidence" value="ECO:0007669"/>
    <property type="project" value="UniProtKB-KW"/>
</dbReference>
<dbReference type="PANTHER" id="PTHR12389:SF0">
    <property type="entry name" value="E3 UBIQUITIN-PROTEIN LIGASE LISTERIN"/>
    <property type="match status" value="1"/>
</dbReference>